<feature type="transmembrane region" description="Helical" evidence="8">
    <location>
        <begin position="251"/>
        <end position="270"/>
    </location>
</feature>
<evidence type="ECO:0000313" key="10">
    <source>
        <dbReference type="Proteomes" id="UP001224392"/>
    </source>
</evidence>
<keyword evidence="3" id="KW-0813">Transport</keyword>
<evidence type="ECO:0000256" key="3">
    <source>
        <dbReference type="ARBA" id="ARBA00022448"/>
    </source>
</evidence>
<protein>
    <submittedName>
        <fullName evidence="9">AI-2E family transporter</fullName>
    </submittedName>
</protein>
<gene>
    <name evidence="9" type="ORF">MNKW57_15830</name>
</gene>
<evidence type="ECO:0000313" key="9">
    <source>
        <dbReference type="EMBL" id="GMG87262.1"/>
    </source>
</evidence>
<comment type="similarity">
    <text evidence="2">Belongs to the autoinducer-2 exporter (AI-2E) (TC 2.A.86) family.</text>
</comment>
<evidence type="ECO:0000256" key="1">
    <source>
        <dbReference type="ARBA" id="ARBA00004651"/>
    </source>
</evidence>
<dbReference type="RefSeq" id="WP_285763897.1">
    <property type="nucleotide sequence ID" value="NZ_BSYJ01000003.1"/>
</dbReference>
<evidence type="ECO:0000256" key="7">
    <source>
        <dbReference type="ARBA" id="ARBA00023136"/>
    </source>
</evidence>
<dbReference type="Proteomes" id="UP001224392">
    <property type="component" value="Unassembled WGS sequence"/>
</dbReference>
<comment type="caution">
    <text evidence="9">The sequence shown here is derived from an EMBL/GenBank/DDBJ whole genome shotgun (WGS) entry which is preliminary data.</text>
</comment>
<evidence type="ECO:0000256" key="4">
    <source>
        <dbReference type="ARBA" id="ARBA00022475"/>
    </source>
</evidence>
<proteinExistence type="inferred from homology"/>
<evidence type="ECO:0000256" key="5">
    <source>
        <dbReference type="ARBA" id="ARBA00022692"/>
    </source>
</evidence>
<keyword evidence="6 8" id="KW-1133">Transmembrane helix</keyword>
<reference evidence="9 10" key="1">
    <citation type="submission" date="2023-04" db="EMBL/GenBank/DDBJ databases">
        <title>Marinobulbifer ophiurae gen. nov., sp. Nov., isolate from tissue of brittle star Ophioplocus japonicus.</title>
        <authorList>
            <person name="Kawano K."/>
            <person name="Sawayama S."/>
            <person name="Nakagawa S."/>
        </authorList>
    </citation>
    <scope>NUCLEOTIDE SEQUENCE [LARGE SCALE GENOMIC DNA]</scope>
    <source>
        <strain evidence="9 10">NKW57</strain>
    </source>
</reference>
<dbReference type="Pfam" id="PF01594">
    <property type="entry name" value="AI-2E_transport"/>
    <property type="match status" value="1"/>
</dbReference>
<dbReference type="PANTHER" id="PTHR21716:SF53">
    <property type="entry name" value="PERMEASE PERM-RELATED"/>
    <property type="match status" value="1"/>
</dbReference>
<keyword evidence="7 8" id="KW-0472">Membrane</keyword>
<dbReference type="InterPro" id="IPR002549">
    <property type="entry name" value="AI-2E-like"/>
</dbReference>
<comment type="subcellular location">
    <subcellularLocation>
        <location evidence="1">Cell membrane</location>
        <topology evidence="1">Multi-pass membrane protein</topology>
    </subcellularLocation>
</comment>
<dbReference type="PANTHER" id="PTHR21716">
    <property type="entry name" value="TRANSMEMBRANE PROTEIN"/>
    <property type="match status" value="1"/>
</dbReference>
<organism evidence="9 10">
    <name type="scientific">Biformimicrobium ophioploci</name>
    <dbReference type="NCBI Taxonomy" id="3036711"/>
    <lineage>
        <taxon>Bacteria</taxon>
        <taxon>Pseudomonadati</taxon>
        <taxon>Pseudomonadota</taxon>
        <taxon>Gammaproteobacteria</taxon>
        <taxon>Cellvibrionales</taxon>
        <taxon>Microbulbiferaceae</taxon>
        <taxon>Biformimicrobium</taxon>
    </lineage>
</organism>
<name>A0ABQ6LYY8_9GAMM</name>
<dbReference type="EMBL" id="BSYJ01000003">
    <property type="protein sequence ID" value="GMG87262.1"/>
    <property type="molecule type" value="Genomic_DNA"/>
</dbReference>
<feature type="transmembrane region" description="Helical" evidence="8">
    <location>
        <begin position="20"/>
        <end position="52"/>
    </location>
</feature>
<evidence type="ECO:0000256" key="6">
    <source>
        <dbReference type="ARBA" id="ARBA00022989"/>
    </source>
</evidence>
<feature type="transmembrane region" description="Helical" evidence="8">
    <location>
        <begin position="307"/>
        <end position="332"/>
    </location>
</feature>
<keyword evidence="10" id="KW-1185">Reference proteome</keyword>
<feature type="transmembrane region" description="Helical" evidence="8">
    <location>
        <begin position="156"/>
        <end position="177"/>
    </location>
</feature>
<evidence type="ECO:0000256" key="2">
    <source>
        <dbReference type="ARBA" id="ARBA00009773"/>
    </source>
</evidence>
<feature type="transmembrane region" description="Helical" evidence="8">
    <location>
        <begin position="64"/>
        <end position="93"/>
    </location>
</feature>
<keyword evidence="4" id="KW-1003">Cell membrane</keyword>
<sequence length="357" mass="39239">MLAIVRNWVDRHFGREEAVLLVALLLLGLLLLATLGDVLAPALAAIVIAFLLQGMVDRLNSWRVPNWLSVTIACLVLVGTIVTLLFFIMPIIWRQLVRLFNEIPNMLAQGQEYLMLLPEKYPTLVTAKQVDDMVDMIGAELGSFGQSILTFSLTNLPVLAAVLIYAVVVPILVFFFLKDSRKILDWFRGFLPKDRPMLSQIWGEMNQQVANYVRGKVVEILIVTAVSLVTFMALGVNYALLLAVAVGLSVLIPYIGAAVVTIPVAAIGLFQWGWSGEFLTLMVAYGVIQVLDGNVLVPLLFSEAVNLHPVAIIMAVLVFGGIWGFWGVFFAIPLATLIKAIINAWPTAKKVEALEKA</sequence>
<accession>A0ABQ6LYY8</accession>
<evidence type="ECO:0000256" key="8">
    <source>
        <dbReference type="SAM" id="Phobius"/>
    </source>
</evidence>
<feature type="transmembrane region" description="Helical" evidence="8">
    <location>
        <begin position="220"/>
        <end position="245"/>
    </location>
</feature>
<keyword evidence="5 8" id="KW-0812">Transmembrane</keyword>